<dbReference type="AlphaFoldDB" id="A0A086J473"/>
<dbReference type="RefSeq" id="XP_052905496.1">
    <property type="nucleotide sequence ID" value="XM_053047671.1"/>
</dbReference>
<protein>
    <submittedName>
        <fullName evidence="1">Uncharacterized protein</fullName>
    </submittedName>
</protein>
<keyword evidence="2" id="KW-1185">Reference proteome</keyword>
<dbReference type="Proteomes" id="UP000054524">
    <property type="component" value="Unassembled WGS sequence"/>
</dbReference>
<sequence>MGSVERRHTEQGLRFRELLSLQRYIIRSENQEEVVINPEGPLNQLHAYMYRVNGIMHNKRFFSPEIDMHRCALVLSEDGGASPGYACTKENTEDRVHSELYQTGEMLEYTREYFTTLLRMFPSVDGHLSIHTSSKDSFFAFINSSRVSEHKYRILASLLLLTEGMPVQMLIEKSAESTHLILRKMEEISPHFSISMGRECESEKEREEAQTPLKEGYTNEVAEVIRFFIQNGENRILKKEGHVIEPKLYSDFKLGMFLNTPGFLIQMYIYEYIDTVYGMQSFFESVHAILCEYMACADKRLSSKAEQLFHKYFAPCSHVSAGVEYIEIAAQILFYLNKEKLLPFFLNEQIKPMQGQSCYIRSVKSLESICKAQLSEIERACSAFSMGCTDNNSEKSYINCMEATALAMFCCFAYDQENQMYATDHLEAPSADLVRFFRVHRHMFKEAALGTYNAWNRVVADLDNPSICYISQNRNRLDTGLLNLLRVVTEVAGIYHKEKENIDKIEAAIKDRNYLEENMLDPHLTQEIQTYIETLFRSLSVRGHSFKTLSIKCGFFSPVITERGRVDIFGIVCMTYKSAAVEESICFEIFPLFTGIKIMLARNILPDMSTNESLASLQKFPCLQGNAFIQFMLRHTIELSLHTHEASHTVMEYIKLGSSFAGRKRNSSMNCFLLAMQTEDELYILDLVRCLLVLAFDLNLRSPHYIIRFLSNMIAPRVVDIDLMHSGLATLILLAKAYKYFPHIKIDPAIYSKMDCVEVSRVLAYITEIDSPETMNRILLLLISANEAGISGYIERILICLPSVWRMKILICLTRSGRSAKYIYSILEAMAKIKRGSGAHNIIRRSNNLLITIISTLSEKKEESYTNILTECFGIIVVPEVGVLCNVPTVSLMLLNERVACFLSLKQRLRFLHLPENFAKFNIILSLYTQKIESIHKATAHTNNHVQVHDW</sequence>
<organism evidence="1 2">
    <name type="scientific">Nematocida ausubeli (strain ATCC PRA-371 / ERTm2)</name>
    <name type="common">Nematode killer fungus</name>
    <dbReference type="NCBI Taxonomy" id="1913371"/>
    <lineage>
        <taxon>Eukaryota</taxon>
        <taxon>Fungi</taxon>
        <taxon>Fungi incertae sedis</taxon>
        <taxon>Microsporidia</taxon>
        <taxon>Nematocida</taxon>
    </lineage>
</organism>
<comment type="caution">
    <text evidence="1">The sequence shown here is derived from an EMBL/GenBank/DDBJ whole genome shotgun (WGS) entry which is preliminary data.</text>
</comment>
<dbReference type="EMBL" id="AKIJ01000001">
    <property type="protein sequence ID" value="KFG26941.1"/>
    <property type="molecule type" value="Genomic_DNA"/>
</dbReference>
<reference evidence="1 2" key="1">
    <citation type="journal article" date="2014" name="Genome Announc.">
        <title>Genome Sequence of the Microsporidian Species Nematocida sp1 Strain ERTm6 (ATCC PRA-372).</title>
        <authorList>
            <person name="Bakowski M.A."/>
            <person name="Priest M."/>
            <person name="Young S."/>
            <person name="Cuomo C.A."/>
            <person name="Troemel E.R."/>
        </authorList>
    </citation>
    <scope>NUCLEOTIDE SEQUENCE [LARGE SCALE GENOMIC DNA]</scope>
    <source>
        <strain evidence="1 2">ERTm6</strain>
    </source>
</reference>
<proteinExistence type="predicted"/>
<dbReference type="GeneID" id="77674983"/>
<gene>
    <name evidence="1" type="ORF">NESG_00010</name>
</gene>
<evidence type="ECO:0000313" key="2">
    <source>
        <dbReference type="Proteomes" id="UP000054524"/>
    </source>
</evidence>
<name>A0A086J473_NEMA1</name>
<dbReference type="HOGENOM" id="CLU_009683_3_0_1"/>
<evidence type="ECO:0000313" key="1">
    <source>
        <dbReference type="EMBL" id="KFG26941.1"/>
    </source>
</evidence>
<accession>A0A086J473</accession>